<dbReference type="InterPro" id="IPR008250">
    <property type="entry name" value="ATPase_P-typ_transduc_dom_A_sf"/>
</dbReference>
<feature type="transmembrane region" description="Helical" evidence="8">
    <location>
        <begin position="731"/>
        <end position="754"/>
    </location>
</feature>
<dbReference type="InterPro" id="IPR023298">
    <property type="entry name" value="ATPase_P-typ_TM_dom_sf"/>
</dbReference>
<evidence type="ECO:0000259" key="9">
    <source>
        <dbReference type="SMART" id="SM00831"/>
    </source>
</evidence>
<dbReference type="SFLD" id="SFLDG00002">
    <property type="entry name" value="C1.7:_P-type_atpase_like"/>
    <property type="match status" value="1"/>
</dbReference>
<dbReference type="NCBIfam" id="TIGR01494">
    <property type="entry name" value="ATPase_P-type"/>
    <property type="match status" value="2"/>
</dbReference>
<evidence type="ECO:0000313" key="11">
    <source>
        <dbReference type="Proteomes" id="UP000544134"/>
    </source>
</evidence>
<dbReference type="GO" id="GO:0016020">
    <property type="term" value="C:membrane"/>
    <property type="evidence" value="ECO:0007669"/>
    <property type="project" value="UniProtKB-SubCell"/>
</dbReference>
<keyword evidence="11" id="KW-1185">Reference proteome</keyword>
<dbReference type="InterPro" id="IPR044492">
    <property type="entry name" value="P_typ_ATPase_HD_dom"/>
</dbReference>
<evidence type="ECO:0000256" key="1">
    <source>
        <dbReference type="ARBA" id="ARBA00004141"/>
    </source>
</evidence>
<dbReference type="PRINTS" id="PR00119">
    <property type="entry name" value="CATATPASE"/>
</dbReference>
<keyword evidence="5" id="KW-1278">Translocase</keyword>
<dbReference type="PRINTS" id="PR00120">
    <property type="entry name" value="HATPASE"/>
</dbReference>
<dbReference type="GO" id="GO:0005524">
    <property type="term" value="F:ATP binding"/>
    <property type="evidence" value="ECO:0007669"/>
    <property type="project" value="UniProtKB-KW"/>
</dbReference>
<dbReference type="InterPro" id="IPR023214">
    <property type="entry name" value="HAD_sf"/>
</dbReference>
<dbReference type="AlphaFoldDB" id="A0A848IEN7"/>
<dbReference type="PROSITE" id="PS00154">
    <property type="entry name" value="ATPASE_E1_E2"/>
    <property type="match status" value="1"/>
</dbReference>
<dbReference type="PANTHER" id="PTHR42861">
    <property type="entry name" value="CALCIUM-TRANSPORTING ATPASE"/>
    <property type="match status" value="1"/>
</dbReference>
<dbReference type="EMBL" id="JABBGJ010000025">
    <property type="protein sequence ID" value="NMM00878.1"/>
    <property type="molecule type" value="Genomic_DNA"/>
</dbReference>
<evidence type="ECO:0000313" key="10">
    <source>
        <dbReference type="EMBL" id="NMM00878.1"/>
    </source>
</evidence>
<feature type="transmembrane region" description="Helical" evidence="8">
    <location>
        <begin position="700"/>
        <end position="719"/>
    </location>
</feature>
<comment type="subcellular location">
    <subcellularLocation>
        <location evidence="1">Membrane</location>
        <topology evidence="1">Multi-pass membrane protein</topology>
    </subcellularLocation>
</comment>
<dbReference type="Proteomes" id="UP000544134">
    <property type="component" value="Unassembled WGS sequence"/>
</dbReference>
<accession>A0A848IEN7</accession>
<dbReference type="InterPro" id="IPR018303">
    <property type="entry name" value="ATPase_P-typ_P_site"/>
</dbReference>
<dbReference type="SUPFAM" id="SSF81660">
    <property type="entry name" value="Metal cation-transporting ATPase, ATP-binding domain N"/>
    <property type="match status" value="1"/>
</dbReference>
<dbReference type="InterPro" id="IPR059000">
    <property type="entry name" value="ATPase_P-type_domA"/>
</dbReference>
<feature type="transmembrane region" description="Helical" evidence="8">
    <location>
        <begin position="231"/>
        <end position="250"/>
    </location>
</feature>
<dbReference type="Pfam" id="PF00702">
    <property type="entry name" value="Hydrolase"/>
    <property type="match status" value="1"/>
</dbReference>
<evidence type="ECO:0000256" key="7">
    <source>
        <dbReference type="ARBA" id="ARBA00023136"/>
    </source>
</evidence>
<dbReference type="Gene3D" id="1.20.1110.10">
    <property type="entry name" value="Calcium-transporting ATPase, transmembrane domain"/>
    <property type="match status" value="1"/>
</dbReference>
<organism evidence="10 11">
    <name type="scientific">Paraburkholderia polaris</name>
    <dbReference type="NCBI Taxonomy" id="2728848"/>
    <lineage>
        <taxon>Bacteria</taxon>
        <taxon>Pseudomonadati</taxon>
        <taxon>Pseudomonadota</taxon>
        <taxon>Betaproteobacteria</taxon>
        <taxon>Burkholderiales</taxon>
        <taxon>Burkholderiaceae</taxon>
        <taxon>Paraburkholderia</taxon>
    </lineage>
</organism>
<evidence type="ECO:0000256" key="3">
    <source>
        <dbReference type="ARBA" id="ARBA00022741"/>
    </source>
</evidence>
<protein>
    <submittedName>
        <fullName evidence="10">HAD-IC family P-type ATPase</fullName>
    </submittedName>
</protein>
<dbReference type="InterPro" id="IPR001757">
    <property type="entry name" value="P_typ_ATPase"/>
</dbReference>
<dbReference type="Gene3D" id="3.40.50.1000">
    <property type="entry name" value="HAD superfamily/HAD-like"/>
    <property type="match status" value="1"/>
</dbReference>
<evidence type="ECO:0000256" key="8">
    <source>
        <dbReference type="SAM" id="Phobius"/>
    </source>
</evidence>
<dbReference type="GO" id="GO:0015662">
    <property type="term" value="F:P-type ion transporter activity"/>
    <property type="evidence" value="ECO:0007669"/>
    <property type="project" value="UniProtKB-ARBA"/>
</dbReference>
<reference evidence="10 11" key="1">
    <citation type="submission" date="2020-04" db="EMBL/GenBank/DDBJ databases">
        <title>Paraburkholderia sp. RP-4-7 isolated from soil.</title>
        <authorList>
            <person name="Dahal R.H."/>
        </authorList>
    </citation>
    <scope>NUCLEOTIDE SEQUENCE [LARGE SCALE GENOMIC DNA]</scope>
    <source>
        <strain evidence="10 11">RP-4-7</strain>
    </source>
</reference>
<sequence>MTSAVAPVPIIEAANQPDVAIKTGLSSTEARRRRAESGKNTLPDTSASTWRMVLEKFWAPVPWMLEAAVILQCVLGRFVEAGIIAGLLVFNAVLGVLQESRAQATLTALKSRLATNASVLRDGTWSIVPAADLVEGDVVKLSLGGVVAADMRIASGNALLDHSMLTGESVPIEATSGTLTFAGALVRRGEAVALVTATGANTRFGRTAELVRTAHVASSQQKAVLLVVRNLAAFSVAVIAFLVGYALYLHMPLADIVPLILTAVLASIPVALPATFTLSATLGARALAAQGVLSTRLSAVDEAGTMDVLCSDKTGTLTCNALSVSTVAPMPGFDISHVLTLAALASAEGSQDPVDKAIRDAAARLAHTTEDGVLKLVALKPFDPSTKTSEASVADPSGAIRRIVKGASAVVISLSQTSATARARVAELEGQGLRVLALAAGVADALQLVGLVALSDPPRADSAAFIKELHGLGVRVVMVSGDAPATAAIVAQAIGLYGPICPPGSLPDQVEPQSFAVFAGVLPEDKYKLVKAFQQTGHTVGMCGDGANDAPALRQAQIGIAVSTATDVAKSAAGMVLTEAGLGGIVTAVKEGRLTFQRILTYTLNSVIKKIATAFLLVIGLLVTGHAILTPLLMVILMIAGDFLAMSLTTDRVEPSPSPNAWRISNLTVVGVFIGFALVAFCSGALAIGKFAMDLNIDALRTLTFVVLVFGGQATLYAIRHRRRMWGKRPGVWMVVSSVADVLIAAGLAIGGIAMAALPPALIGEVFAATVVFAFVLAAIKIPVFARLKIS</sequence>
<dbReference type="Pfam" id="PF00122">
    <property type="entry name" value="E1-E2_ATPase"/>
    <property type="match status" value="1"/>
</dbReference>
<evidence type="ECO:0000256" key="2">
    <source>
        <dbReference type="ARBA" id="ARBA00022692"/>
    </source>
</evidence>
<dbReference type="InterPro" id="IPR023299">
    <property type="entry name" value="ATPase_P-typ_cyto_dom_N"/>
</dbReference>
<evidence type="ECO:0000256" key="5">
    <source>
        <dbReference type="ARBA" id="ARBA00022967"/>
    </source>
</evidence>
<dbReference type="SMART" id="SM00831">
    <property type="entry name" value="Cation_ATPase_N"/>
    <property type="match status" value="1"/>
</dbReference>
<comment type="caution">
    <text evidence="10">The sequence shown here is derived from an EMBL/GenBank/DDBJ whole genome shotgun (WGS) entry which is preliminary data.</text>
</comment>
<feature type="transmembrane region" description="Helical" evidence="8">
    <location>
        <begin position="766"/>
        <end position="786"/>
    </location>
</feature>
<keyword evidence="4" id="KW-0067">ATP-binding</keyword>
<dbReference type="Gene3D" id="2.70.150.10">
    <property type="entry name" value="Calcium-transporting ATPase, cytoplasmic transduction domain A"/>
    <property type="match status" value="1"/>
</dbReference>
<evidence type="ECO:0000256" key="4">
    <source>
        <dbReference type="ARBA" id="ARBA00022840"/>
    </source>
</evidence>
<keyword evidence="6 8" id="KW-1133">Transmembrane helix</keyword>
<keyword evidence="2 8" id="KW-0812">Transmembrane</keyword>
<dbReference type="SFLD" id="SFLDF00027">
    <property type="entry name" value="p-type_atpase"/>
    <property type="match status" value="1"/>
</dbReference>
<dbReference type="SFLD" id="SFLDS00003">
    <property type="entry name" value="Haloacid_Dehalogenase"/>
    <property type="match status" value="1"/>
</dbReference>
<keyword evidence="3" id="KW-0547">Nucleotide-binding</keyword>
<dbReference type="RefSeq" id="WP_169487747.1">
    <property type="nucleotide sequence ID" value="NZ_JABBGJ010000025.1"/>
</dbReference>
<proteinExistence type="predicted"/>
<name>A0A848IEN7_9BURK</name>
<keyword evidence="7 8" id="KW-0472">Membrane</keyword>
<feature type="transmembrane region" description="Helical" evidence="8">
    <location>
        <begin position="256"/>
        <end position="278"/>
    </location>
</feature>
<dbReference type="GO" id="GO:0016887">
    <property type="term" value="F:ATP hydrolysis activity"/>
    <property type="evidence" value="ECO:0007669"/>
    <property type="project" value="InterPro"/>
</dbReference>
<dbReference type="SUPFAM" id="SSF81653">
    <property type="entry name" value="Calcium ATPase, transduction domain A"/>
    <property type="match status" value="1"/>
</dbReference>
<feature type="domain" description="Cation-transporting P-type ATPase N-terminal" evidence="9">
    <location>
        <begin position="11"/>
        <end position="77"/>
    </location>
</feature>
<dbReference type="InterPro" id="IPR004014">
    <property type="entry name" value="ATPase_P-typ_cation-transptr_N"/>
</dbReference>
<dbReference type="SUPFAM" id="SSF81665">
    <property type="entry name" value="Calcium ATPase, transmembrane domain M"/>
    <property type="match status" value="1"/>
</dbReference>
<dbReference type="SUPFAM" id="SSF56784">
    <property type="entry name" value="HAD-like"/>
    <property type="match status" value="1"/>
</dbReference>
<dbReference type="Pfam" id="PF00690">
    <property type="entry name" value="Cation_ATPase_N"/>
    <property type="match status" value="1"/>
</dbReference>
<feature type="transmembrane region" description="Helical" evidence="8">
    <location>
        <begin position="667"/>
        <end position="688"/>
    </location>
</feature>
<evidence type="ECO:0000256" key="6">
    <source>
        <dbReference type="ARBA" id="ARBA00022989"/>
    </source>
</evidence>
<gene>
    <name evidence="10" type="ORF">HHL24_23425</name>
</gene>
<dbReference type="Gene3D" id="3.40.1110.10">
    <property type="entry name" value="Calcium-transporting ATPase, cytoplasmic domain N"/>
    <property type="match status" value="1"/>
</dbReference>
<dbReference type="InterPro" id="IPR036412">
    <property type="entry name" value="HAD-like_sf"/>
</dbReference>